<reference evidence="2" key="1">
    <citation type="journal article" date="2023" name="Front. Microbiol.">
        <title>Phylogeography and host specificity of Pasteurellaceae pathogenic to sea-farmed fish in the north-east Atlantic.</title>
        <authorList>
            <person name="Gulla S."/>
            <person name="Colquhoun D.J."/>
            <person name="Olsen A.B."/>
            <person name="Spilsberg B."/>
            <person name="Lagesen K."/>
            <person name="Aakesson C.P."/>
            <person name="Strom S."/>
            <person name="Manji F."/>
            <person name="Birkbeck T.H."/>
            <person name="Nilsen H.K."/>
        </authorList>
    </citation>
    <scope>NUCLEOTIDE SEQUENCE</scope>
    <source>
        <strain evidence="2">VIB1234</strain>
    </source>
</reference>
<dbReference type="InterPro" id="IPR003329">
    <property type="entry name" value="Cytidylyl_trans"/>
</dbReference>
<sequence length="220" mass="24194">MNIAVIPARAGSKGIKAKNLQKIGGISLVGRAVLAAVKSECFDEIIISSDGEEILAEGERYGAKPMKRPVELAEDRTKTIGVITHILRCKKLTSGVITHLQPTSPLRNELDIKNAMSLFNTGVFKSVVSACECEHHPYKSFSLDGNKVIPITKVSDFEAPRQSLPKIYRPNGAIYINDIEALIKENGFFAAPQGFYLMPEERSIDIDSIKDLRIAELLLD</sequence>
<comment type="caution">
    <text evidence="2">The sequence shown here is derived from an EMBL/GenBank/DDBJ whole genome shotgun (WGS) entry which is preliminary data.</text>
</comment>
<dbReference type="RefSeq" id="WP_211599224.1">
    <property type="nucleotide sequence ID" value="NZ_JAGRQI010000025.1"/>
</dbReference>
<gene>
    <name evidence="2" type="ORF">QJU78_09455</name>
</gene>
<dbReference type="AlphaFoldDB" id="A0AAW8CQU8"/>
<dbReference type="EMBL" id="JASAYJ010000024">
    <property type="protein sequence ID" value="MDP8187981.1"/>
    <property type="molecule type" value="Genomic_DNA"/>
</dbReference>
<accession>A0AAW8CQU8</accession>
<protein>
    <submittedName>
        <fullName evidence="2">Acylneuraminate cytidylyltransferase</fullName>
    </submittedName>
</protein>
<name>A0AAW8CQU8_9PAST</name>
<dbReference type="PANTHER" id="PTHR21485:SF6">
    <property type="entry name" value="N-ACYLNEURAMINATE CYTIDYLYLTRANSFERASE-RELATED"/>
    <property type="match status" value="1"/>
</dbReference>
<keyword evidence="1" id="KW-0963">Cytoplasm</keyword>
<dbReference type="GO" id="GO:0008781">
    <property type="term" value="F:N-acylneuraminate cytidylyltransferase activity"/>
    <property type="evidence" value="ECO:0007669"/>
    <property type="project" value="TreeGrafter"/>
</dbReference>
<dbReference type="InterPro" id="IPR050793">
    <property type="entry name" value="CMP-NeuNAc_synthase"/>
</dbReference>
<dbReference type="Gene3D" id="3.90.550.10">
    <property type="entry name" value="Spore Coat Polysaccharide Biosynthesis Protein SpsA, Chain A"/>
    <property type="match status" value="1"/>
</dbReference>
<dbReference type="SUPFAM" id="SSF53448">
    <property type="entry name" value="Nucleotide-diphospho-sugar transferases"/>
    <property type="match status" value="1"/>
</dbReference>
<keyword evidence="2" id="KW-0808">Transferase</keyword>
<organism evidence="2 3">
    <name type="scientific">Pasteurella atlantica</name>
    <dbReference type="NCBI Taxonomy" id="2827233"/>
    <lineage>
        <taxon>Bacteria</taxon>
        <taxon>Pseudomonadati</taxon>
        <taxon>Pseudomonadota</taxon>
        <taxon>Gammaproteobacteria</taxon>
        <taxon>Pasteurellales</taxon>
        <taxon>Pasteurellaceae</taxon>
        <taxon>Pasteurella</taxon>
    </lineage>
</organism>
<evidence type="ECO:0000313" key="3">
    <source>
        <dbReference type="Proteomes" id="UP001230466"/>
    </source>
</evidence>
<dbReference type="InterPro" id="IPR029044">
    <property type="entry name" value="Nucleotide-diphossugar_trans"/>
</dbReference>
<keyword evidence="2" id="KW-0548">Nucleotidyltransferase</keyword>
<dbReference type="PANTHER" id="PTHR21485">
    <property type="entry name" value="HAD SUPERFAMILY MEMBERS CMAS AND KDSC"/>
    <property type="match status" value="1"/>
</dbReference>
<dbReference type="Pfam" id="PF02348">
    <property type="entry name" value="CTP_transf_3"/>
    <property type="match status" value="1"/>
</dbReference>
<evidence type="ECO:0000313" key="2">
    <source>
        <dbReference type="EMBL" id="MDP8187981.1"/>
    </source>
</evidence>
<dbReference type="Proteomes" id="UP001230466">
    <property type="component" value="Unassembled WGS sequence"/>
</dbReference>
<dbReference type="CDD" id="cd02513">
    <property type="entry name" value="CMP-NeuAc_Synthase"/>
    <property type="match status" value="1"/>
</dbReference>
<proteinExistence type="predicted"/>
<evidence type="ECO:0000256" key="1">
    <source>
        <dbReference type="ARBA" id="ARBA00022490"/>
    </source>
</evidence>